<dbReference type="InterPro" id="IPR036515">
    <property type="entry name" value="Transposase_17_sf"/>
</dbReference>
<name>A0A9X2RGS2_9BACT</name>
<dbReference type="SMART" id="SM01321">
    <property type="entry name" value="Y1_Tnp"/>
    <property type="match status" value="1"/>
</dbReference>
<dbReference type="EMBL" id="JANDBC010000001">
    <property type="protein sequence ID" value="MCP9291149.1"/>
    <property type="molecule type" value="Genomic_DNA"/>
</dbReference>
<protein>
    <submittedName>
        <fullName evidence="2">Transposase</fullName>
    </submittedName>
</protein>
<dbReference type="InterPro" id="IPR002686">
    <property type="entry name" value="Transposase_17"/>
</dbReference>
<dbReference type="GO" id="GO:0004803">
    <property type="term" value="F:transposase activity"/>
    <property type="evidence" value="ECO:0007669"/>
    <property type="project" value="InterPro"/>
</dbReference>
<evidence type="ECO:0000313" key="2">
    <source>
        <dbReference type="EMBL" id="MCP9291149.1"/>
    </source>
</evidence>
<dbReference type="GO" id="GO:0006313">
    <property type="term" value="P:DNA transposition"/>
    <property type="evidence" value="ECO:0007669"/>
    <property type="project" value="InterPro"/>
</dbReference>
<comment type="caution">
    <text evidence="2">The sequence shown here is derived from an EMBL/GenBank/DDBJ whole genome shotgun (WGS) entry which is preliminary data.</text>
</comment>
<dbReference type="RefSeq" id="WP_255133831.1">
    <property type="nucleotide sequence ID" value="NZ_JANDBC010000001.1"/>
</dbReference>
<dbReference type="GO" id="GO:0043565">
    <property type="term" value="F:sequence-specific DNA binding"/>
    <property type="evidence" value="ECO:0007669"/>
    <property type="project" value="TreeGrafter"/>
</dbReference>
<dbReference type="SUPFAM" id="SSF143422">
    <property type="entry name" value="Transposase IS200-like"/>
    <property type="match status" value="1"/>
</dbReference>
<accession>A0A9X2RGS2</accession>
<dbReference type="PANTHER" id="PTHR36966">
    <property type="entry name" value="REP-ASSOCIATED TYROSINE TRANSPOSASE"/>
    <property type="match status" value="1"/>
</dbReference>
<evidence type="ECO:0000313" key="3">
    <source>
        <dbReference type="Proteomes" id="UP001139125"/>
    </source>
</evidence>
<evidence type="ECO:0000259" key="1">
    <source>
        <dbReference type="SMART" id="SM01321"/>
    </source>
</evidence>
<reference evidence="2" key="1">
    <citation type="submission" date="2022-06" db="EMBL/GenBank/DDBJ databases">
        <title>Gracilimonas sp. CAU 1638 isolated from sea sediment.</title>
        <authorList>
            <person name="Kim W."/>
        </authorList>
    </citation>
    <scope>NUCLEOTIDE SEQUENCE</scope>
    <source>
        <strain evidence="2">CAU 1638</strain>
    </source>
</reference>
<dbReference type="AlphaFoldDB" id="A0A9X2RGS2"/>
<dbReference type="PANTHER" id="PTHR36966:SF1">
    <property type="entry name" value="REP-ASSOCIATED TYROSINE TRANSPOSASE"/>
    <property type="match status" value="1"/>
</dbReference>
<sequence length="219" mass="25964">MAFYRRNLPHWQPEGAEYFITFRLAGSLPKQAVSRLKQEQRLLINKVEDSSRSADRLSALRERVHKTIFKKYDQLLDCNEIGPTWLLNDEVTEIVKEAIHHRDQEKYDLYAYCIMPNHVHLICKLPDSNHLKPSGKKDYPLTNILKSLKWFTALEANKVLKRTGSAFWQAESYDHVIRDSDELQRIIYYTLQNPVNAGLVDNWKSWHHSYCKKEFRELF</sequence>
<dbReference type="Gene3D" id="3.30.70.1290">
    <property type="entry name" value="Transposase IS200-like"/>
    <property type="match status" value="1"/>
</dbReference>
<proteinExistence type="predicted"/>
<dbReference type="InterPro" id="IPR052715">
    <property type="entry name" value="RAYT_transposase"/>
</dbReference>
<gene>
    <name evidence="2" type="ORF">NM125_06100</name>
</gene>
<dbReference type="Proteomes" id="UP001139125">
    <property type="component" value="Unassembled WGS sequence"/>
</dbReference>
<organism evidence="2 3">
    <name type="scientific">Gracilimonas sediminicola</name>
    <dbReference type="NCBI Taxonomy" id="2952158"/>
    <lineage>
        <taxon>Bacteria</taxon>
        <taxon>Pseudomonadati</taxon>
        <taxon>Balneolota</taxon>
        <taxon>Balneolia</taxon>
        <taxon>Balneolales</taxon>
        <taxon>Balneolaceae</taxon>
        <taxon>Gracilimonas</taxon>
    </lineage>
</organism>
<keyword evidence="3" id="KW-1185">Reference proteome</keyword>
<feature type="domain" description="Transposase IS200-like" evidence="1">
    <location>
        <begin position="13"/>
        <end position="193"/>
    </location>
</feature>